<evidence type="ECO:0000313" key="8">
    <source>
        <dbReference type="EMBL" id="OLN33155.1"/>
    </source>
</evidence>
<protein>
    <submittedName>
        <fullName evidence="8">Tetrathionate reductase subunit C</fullName>
    </submittedName>
</protein>
<dbReference type="EMBL" id="MLBF01000004">
    <property type="protein sequence ID" value="OLN33155.1"/>
    <property type="molecule type" value="Genomic_DNA"/>
</dbReference>
<gene>
    <name evidence="8" type="ORF">DSOL_0882</name>
</gene>
<accession>A0A1Q8R0Q3</accession>
<reference evidence="8 9" key="1">
    <citation type="submission" date="2016-09" db="EMBL/GenBank/DDBJ databases">
        <title>Complete genome of Desulfosporosinus sp. OL.</title>
        <authorList>
            <person name="Mardanov A."/>
            <person name="Beletsky A."/>
            <person name="Panova A."/>
            <person name="Karnachuk O."/>
            <person name="Ravin N."/>
        </authorList>
    </citation>
    <scope>NUCLEOTIDE SEQUENCE [LARGE SCALE GENOMIC DNA]</scope>
    <source>
        <strain evidence="8 9">OL</strain>
    </source>
</reference>
<dbReference type="InterPro" id="IPR005614">
    <property type="entry name" value="NrfD-like"/>
</dbReference>
<comment type="similarity">
    <text evidence="2">Belongs to the NrfD family.</text>
</comment>
<evidence type="ECO:0000256" key="3">
    <source>
        <dbReference type="ARBA" id="ARBA00022475"/>
    </source>
</evidence>
<dbReference type="Pfam" id="PF03916">
    <property type="entry name" value="NrfD"/>
    <property type="match status" value="1"/>
</dbReference>
<feature type="transmembrane region" description="Helical" evidence="7">
    <location>
        <begin position="346"/>
        <end position="367"/>
    </location>
</feature>
<keyword evidence="3" id="KW-1003">Cell membrane</keyword>
<dbReference type="PANTHER" id="PTHR34856">
    <property type="entry name" value="PROTEIN NRFD"/>
    <property type="match status" value="1"/>
</dbReference>
<keyword evidence="6 7" id="KW-0472">Membrane</keyword>
<feature type="transmembrane region" description="Helical" evidence="7">
    <location>
        <begin position="13"/>
        <end position="41"/>
    </location>
</feature>
<evidence type="ECO:0000256" key="6">
    <source>
        <dbReference type="ARBA" id="ARBA00023136"/>
    </source>
</evidence>
<evidence type="ECO:0000313" key="9">
    <source>
        <dbReference type="Proteomes" id="UP000186102"/>
    </source>
</evidence>
<dbReference type="RefSeq" id="WP_075363669.1">
    <property type="nucleotide sequence ID" value="NZ_MLBF01000004.1"/>
</dbReference>
<feature type="transmembrane region" description="Helical" evidence="7">
    <location>
        <begin position="91"/>
        <end position="114"/>
    </location>
</feature>
<dbReference type="PANTHER" id="PTHR34856:SF2">
    <property type="entry name" value="PROTEIN NRFD"/>
    <property type="match status" value="1"/>
</dbReference>
<dbReference type="GO" id="GO:0005886">
    <property type="term" value="C:plasma membrane"/>
    <property type="evidence" value="ECO:0007669"/>
    <property type="project" value="UniProtKB-SubCell"/>
</dbReference>
<feature type="transmembrane region" description="Helical" evidence="7">
    <location>
        <begin position="53"/>
        <end position="71"/>
    </location>
</feature>
<dbReference type="STRING" id="1888891.DSOL_0882"/>
<dbReference type="OrthoDB" id="9768158at2"/>
<evidence type="ECO:0000256" key="2">
    <source>
        <dbReference type="ARBA" id="ARBA00008929"/>
    </source>
</evidence>
<feature type="transmembrane region" description="Helical" evidence="7">
    <location>
        <begin position="235"/>
        <end position="256"/>
    </location>
</feature>
<name>A0A1Q8R0Q3_9FIRM</name>
<dbReference type="Gene3D" id="1.20.1630.10">
    <property type="entry name" value="Formate dehydrogenase/DMSO reductase domain"/>
    <property type="match status" value="1"/>
</dbReference>
<dbReference type="AlphaFoldDB" id="A0A1Q8R0Q3"/>
<keyword evidence="9" id="KW-1185">Reference proteome</keyword>
<feature type="transmembrane region" description="Helical" evidence="7">
    <location>
        <begin position="276"/>
        <end position="294"/>
    </location>
</feature>
<feature type="transmembrane region" description="Helical" evidence="7">
    <location>
        <begin position="189"/>
        <end position="214"/>
    </location>
</feature>
<proteinExistence type="inferred from homology"/>
<evidence type="ECO:0000256" key="5">
    <source>
        <dbReference type="ARBA" id="ARBA00022989"/>
    </source>
</evidence>
<keyword evidence="4 7" id="KW-0812">Transmembrane</keyword>
<comment type="caution">
    <text evidence="8">The sequence shown here is derived from an EMBL/GenBank/DDBJ whole genome shotgun (WGS) entry which is preliminary data.</text>
</comment>
<feature type="transmembrane region" description="Helical" evidence="7">
    <location>
        <begin position="156"/>
        <end position="177"/>
    </location>
</feature>
<evidence type="ECO:0000256" key="4">
    <source>
        <dbReference type="ARBA" id="ARBA00022692"/>
    </source>
</evidence>
<evidence type="ECO:0000256" key="1">
    <source>
        <dbReference type="ARBA" id="ARBA00004651"/>
    </source>
</evidence>
<sequence>MLTVHFFDVPHEIYWGLLIALYFYYTGMSAGSFILTSLGTVFGIEKYKKVSKVGVIMAIVLLLFAPLHLLFDLSQPGRFINLFTHVHLTSAMSWGVYLLILYPVCLMIYAWFLFRQDFVKGLNQGGFKASLYRFLLFGKTDMSEASKENDKKQAKFFGTLGVPLALAVHGYTGFILGNVQARAIWHTPLMPIIFLMSAMVSGTGLFIIVVMLVEKFKFGRLNDDIKSLIADIANLMKWFILVDGSLMIIYFIVLWYSSESGYAAGYFLLHSEGWSFLGLENVLGMLVPFLILLSKKARQSLPAVVTASLLTIIGVLAMRINLVIGGQKLPLTGSKIVEYVASGRDIGIVIGIAVAATAVLTFFYTVLPMNRPGAQEIKSTPTTKGVAQ</sequence>
<keyword evidence="5 7" id="KW-1133">Transmembrane helix</keyword>
<organism evidence="8 9">
    <name type="scientific">Desulfosporosinus metallidurans</name>
    <dbReference type="NCBI Taxonomy" id="1888891"/>
    <lineage>
        <taxon>Bacteria</taxon>
        <taxon>Bacillati</taxon>
        <taxon>Bacillota</taxon>
        <taxon>Clostridia</taxon>
        <taxon>Eubacteriales</taxon>
        <taxon>Desulfitobacteriaceae</taxon>
        <taxon>Desulfosporosinus</taxon>
    </lineage>
</organism>
<comment type="subcellular location">
    <subcellularLocation>
        <location evidence="1">Cell membrane</location>
        <topology evidence="1">Multi-pass membrane protein</topology>
    </subcellularLocation>
</comment>
<feature type="transmembrane region" description="Helical" evidence="7">
    <location>
        <begin position="301"/>
        <end position="326"/>
    </location>
</feature>
<evidence type="ECO:0000256" key="7">
    <source>
        <dbReference type="SAM" id="Phobius"/>
    </source>
</evidence>
<dbReference type="Proteomes" id="UP000186102">
    <property type="component" value="Unassembled WGS sequence"/>
</dbReference>
<dbReference type="InterPro" id="IPR052049">
    <property type="entry name" value="Electron_transfer_protein"/>
</dbReference>